<name>A0A7W7DCN0_9ACTN</name>
<keyword evidence="2" id="KW-1133">Transmembrane helix</keyword>
<feature type="transmembrane region" description="Helical" evidence="2">
    <location>
        <begin position="276"/>
        <end position="294"/>
    </location>
</feature>
<feature type="transmembrane region" description="Helical" evidence="2">
    <location>
        <begin position="53"/>
        <end position="77"/>
    </location>
</feature>
<keyword evidence="2" id="KW-0812">Transmembrane</keyword>
<protein>
    <recommendedName>
        <fullName evidence="5">Secreted protein</fullName>
    </recommendedName>
</protein>
<feature type="transmembrane region" description="Helical" evidence="2">
    <location>
        <begin position="244"/>
        <end position="264"/>
    </location>
</feature>
<evidence type="ECO:0000256" key="2">
    <source>
        <dbReference type="SAM" id="Phobius"/>
    </source>
</evidence>
<feature type="region of interest" description="Disordered" evidence="1">
    <location>
        <begin position="1"/>
        <end position="35"/>
    </location>
</feature>
<reference evidence="3 4" key="1">
    <citation type="submission" date="2020-08" db="EMBL/GenBank/DDBJ databases">
        <title>Sequencing the genomes of 1000 actinobacteria strains.</title>
        <authorList>
            <person name="Klenk H.-P."/>
        </authorList>
    </citation>
    <scope>NUCLEOTIDE SEQUENCE [LARGE SCALE GENOMIC DNA]</scope>
    <source>
        <strain evidence="3 4">DSM 45784</strain>
    </source>
</reference>
<dbReference type="EMBL" id="JACHND010000001">
    <property type="protein sequence ID" value="MBB4704089.1"/>
    <property type="molecule type" value="Genomic_DNA"/>
</dbReference>
<evidence type="ECO:0000313" key="3">
    <source>
        <dbReference type="EMBL" id="MBB4704089.1"/>
    </source>
</evidence>
<proteinExistence type="predicted"/>
<feature type="transmembrane region" description="Helical" evidence="2">
    <location>
        <begin position="473"/>
        <end position="490"/>
    </location>
</feature>
<feature type="compositionally biased region" description="Low complexity" evidence="1">
    <location>
        <begin position="1"/>
        <end position="14"/>
    </location>
</feature>
<gene>
    <name evidence="3" type="ORF">BJ982_005633</name>
</gene>
<accession>A0A7W7DCN0</accession>
<evidence type="ECO:0000313" key="4">
    <source>
        <dbReference type="Proteomes" id="UP000542210"/>
    </source>
</evidence>
<keyword evidence="2" id="KW-0472">Membrane</keyword>
<feature type="compositionally biased region" description="Pro residues" evidence="1">
    <location>
        <begin position="15"/>
        <end position="34"/>
    </location>
</feature>
<evidence type="ECO:0008006" key="5">
    <source>
        <dbReference type="Google" id="ProtNLM"/>
    </source>
</evidence>
<organism evidence="3 4">
    <name type="scientific">Sphaerisporangium siamense</name>
    <dbReference type="NCBI Taxonomy" id="795645"/>
    <lineage>
        <taxon>Bacteria</taxon>
        <taxon>Bacillati</taxon>
        <taxon>Actinomycetota</taxon>
        <taxon>Actinomycetes</taxon>
        <taxon>Streptosporangiales</taxon>
        <taxon>Streptosporangiaceae</taxon>
        <taxon>Sphaerisporangium</taxon>
    </lineage>
</organism>
<dbReference type="Proteomes" id="UP000542210">
    <property type="component" value="Unassembled WGS sequence"/>
</dbReference>
<sequence length="498" mass="52596">MTIAGRPAAPAPAAAAPPDPAPPGGPVAVPPPPGAVAGTPALRRLTRVRTVPGWIRLLSGLSVATVLLAFGAVTLAVGHARDGLRVIGHTAGPQVVATADLYFALSDMDAQVAAVLLMGKETGLQAGRQAMLDRYDERRSQADRAVLQAADLASEDATEQNTVRSLLDGLGRYERLAARALLLDEQSGHAAGPPPQAVLDVYRQATDLMRLDLLPKAYNLTLDSGTIVRHAYLAELSAVQTGRLWVGLTGLLALLALIGLQVYLSRGFRRTLNLPLLLASVVVGALTVAGVLVLQHEGNALTSAKEDGFNSVLALSRARAIGNTLRGDEIRYLLDPERADTYEQVYLDKSQSVLYVPGGNLDKYYTALDAAVSAYPGKVTFLGFYGTEASAGGVSGQQPAVARVLRLYQAFQRNDQQIRRLATGGSRREAVGKVMGPSFGSYDDALVRLTTLHRTAFDDAVAGGDRALGGWNVLPPAAALAAILLVLIGVRPRLAEYR</sequence>
<keyword evidence="4" id="KW-1185">Reference proteome</keyword>
<dbReference type="AlphaFoldDB" id="A0A7W7DCN0"/>
<dbReference type="RefSeq" id="WP_239122673.1">
    <property type="nucleotide sequence ID" value="NZ_BOOV01000002.1"/>
</dbReference>
<evidence type="ECO:0000256" key="1">
    <source>
        <dbReference type="SAM" id="MobiDB-lite"/>
    </source>
</evidence>
<comment type="caution">
    <text evidence="3">The sequence shown here is derived from an EMBL/GenBank/DDBJ whole genome shotgun (WGS) entry which is preliminary data.</text>
</comment>